<dbReference type="Gene3D" id="1.10.238.10">
    <property type="entry name" value="EF-hand"/>
    <property type="match status" value="1"/>
</dbReference>
<reference evidence="6 7" key="1">
    <citation type="submission" date="2024-02" db="EMBL/GenBank/DDBJ databases">
        <title>de novo genome assembly of Solanum bulbocastanum strain 11H21.</title>
        <authorList>
            <person name="Hosaka A.J."/>
        </authorList>
    </citation>
    <scope>NUCLEOTIDE SEQUENCE [LARGE SCALE GENOMIC DNA]</scope>
    <source>
        <tissue evidence="6">Young leaves</tissue>
    </source>
</reference>
<evidence type="ECO:0000256" key="3">
    <source>
        <dbReference type="ARBA" id="ARBA00023774"/>
    </source>
</evidence>
<dbReference type="GO" id="GO:0005509">
    <property type="term" value="F:calcium ion binding"/>
    <property type="evidence" value="ECO:0007669"/>
    <property type="project" value="UniProtKB-UniRule"/>
</dbReference>
<name>A0AAN8TDI5_SOLBU</name>
<evidence type="ECO:0000256" key="2">
    <source>
        <dbReference type="ARBA" id="ARBA00022837"/>
    </source>
</evidence>
<comment type="similarity">
    <text evidence="3 4">Belongs to the calcineurin regulatory subunit family.</text>
</comment>
<dbReference type="InterPro" id="IPR002048">
    <property type="entry name" value="EF_hand_dom"/>
</dbReference>
<feature type="domain" description="EF-hand" evidence="5">
    <location>
        <begin position="67"/>
        <end position="102"/>
    </location>
</feature>
<dbReference type="GO" id="GO:0019722">
    <property type="term" value="P:calcium-mediated signaling"/>
    <property type="evidence" value="ECO:0007669"/>
    <property type="project" value="UniProtKB-UniRule"/>
</dbReference>
<dbReference type="Proteomes" id="UP001371456">
    <property type="component" value="Unassembled WGS sequence"/>
</dbReference>
<keyword evidence="4" id="KW-0472">Membrane</keyword>
<dbReference type="PROSITE" id="PS50222">
    <property type="entry name" value="EF_HAND_2"/>
    <property type="match status" value="3"/>
</dbReference>
<dbReference type="GO" id="GO:0016020">
    <property type="term" value="C:membrane"/>
    <property type="evidence" value="ECO:0007669"/>
    <property type="project" value="UniProtKB-SubCell"/>
</dbReference>
<organism evidence="6 7">
    <name type="scientific">Solanum bulbocastanum</name>
    <name type="common">Wild potato</name>
    <dbReference type="NCBI Taxonomy" id="147425"/>
    <lineage>
        <taxon>Eukaryota</taxon>
        <taxon>Viridiplantae</taxon>
        <taxon>Streptophyta</taxon>
        <taxon>Embryophyta</taxon>
        <taxon>Tracheophyta</taxon>
        <taxon>Spermatophyta</taxon>
        <taxon>Magnoliopsida</taxon>
        <taxon>eudicotyledons</taxon>
        <taxon>Gunneridae</taxon>
        <taxon>Pentapetalae</taxon>
        <taxon>asterids</taxon>
        <taxon>lamiids</taxon>
        <taxon>Solanales</taxon>
        <taxon>Solanaceae</taxon>
        <taxon>Solanoideae</taxon>
        <taxon>Solaneae</taxon>
        <taxon>Solanum</taxon>
    </lineage>
</organism>
<dbReference type="InterPro" id="IPR011992">
    <property type="entry name" value="EF-hand-dom_pair"/>
</dbReference>
<dbReference type="GO" id="GO:0019900">
    <property type="term" value="F:kinase binding"/>
    <property type="evidence" value="ECO:0007669"/>
    <property type="project" value="UniProtKB-UniRule"/>
</dbReference>
<dbReference type="PANTHER" id="PTHR23056">
    <property type="entry name" value="CALCINEURIN B"/>
    <property type="match status" value="1"/>
</dbReference>
<evidence type="ECO:0000313" key="6">
    <source>
        <dbReference type="EMBL" id="KAK6781761.1"/>
    </source>
</evidence>
<keyword evidence="7" id="KW-1185">Reference proteome</keyword>
<dbReference type="PANTHER" id="PTHR23056:SF108">
    <property type="entry name" value="CALCINEURIN B-LIKE PROTEIN 5"/>
    <property type="match status" value="1"/>
</dbReference>
<gene>
    <name evidence="6" type="ORF">RDI58_019557</name>
</gene>
<dbReference type="InterPro" id="IPR018247">
    <property type="entry name" value="EF_Hand_1_Ca_BS"/>
</dbReference>
<accession>A0AAN8TDI5</accession>
<sequence length="216" mass="24922">MGCALRKQERIYEDQALLAAQTHFSLEDVKSLTELFKKLSCSICIDCNDGFISREEFQLGLFRDNRKHSLFSDRMFNLFDSNKDGLIDVGEFIRTLSIFHPDASQAEKIAVAFKLYDIWQTGFIGHEEVKELIFGLLYESELILTDDIIEVIINKTIEDADSKGDGKIDIEEWNNFVAHNPSLLKNMTIPYLKDITTTFPNFVVNTQKNDEIYKDF</sequence>
<evidence type="ECO:0000256" key="4">
    <source>
        <dbReference type="RuleBase" id="RU369080"/>
    </source>
</evidence>
<feature type="domain" description="EF-hand" evidence="5">
    <location>
        <begin position="104"/>
        <end position="139"/>
    </location>
</feature>
<dbReference type="AlphaFoldDB" id="A0AAN8TDI5"/>
<dbReference type="EMBL" id="JBANQN010000008">
    <property type="protein sequence ID" value="KAK6781761.1"/>
    <property type="molecule type" value="Genomic_DNA"/>
</dbReference>
<dbReference type="SMART" id="SM00054">
    <property type="entry name" value="EFh"/>
    <property type="match status" value="3"/>
</dbReference>
<keyword evidence="2 4" id="KW-0106">Calcium</keyword>
<dbReference type="InterPro" id="IPR045198">
    <property type="entry name" value="CNBL1-10"/>
</dbReference>
<keyword evidence="1 4" id="KW-0677">Repeat</keyword>
<dbReference type="SUPFAM" id="SSF47473">
    <property type="entry name" value="EF-hand"/>
    <property type="match status" value="1"/>
</dbReference>
<protein>
    <recommendedName>
        <fullName evidence="4">Calcineurin B-like protein</fullName>
    </recommendedName>
</protein>
<keyword evidence="4" id="KW-0479">Metal-binding</keyword>
<comment type="caution">
    <text evidence="6">The sequence shown here is derived from an EMBL/GenBank/DDBJ whole genome shotgun (WGS) entry which is preliminary data.</text>
</comment>
<dbReference type="Pfam" id="PF13202">
    <property type="entry name" value="EF-hand_5"/>
    <property type="match status" value="3"/>
</dbReference>
<dbReference type="PRINTS" id="PR00450">
    <property type="entry name" value="RECOVERIN"/>
</dbReference>
<evidence type="ECO:0000256" key="1">
    <source>
        <dbReference type="ARBA" id="ARBA00022737"/>
    </source>
</evidence>
<proteinExistence type="inferred from homology"/>
<feature type="domain" description="EF-hand" evidence="5">
    <location>
        <begin position="148"/>
        <end position="183"/>
    </location>
</feature>
<dbReference type="PROSITE" id="PS00018">
    <property type="entry name" value="EF_HAND_1"/>
    <property type="match status" value="1"/>
</dbReference>
<comment type="subunit">
    <text evidence="4">Homodimer. Interacts with CIPK.</text>
</comment>
<comment type="subcellular location">
    <subcellularLocation>
        <location evidence="4">Membrane</location>
    </subcellularLocation>
</comment>
<evidence type="ECO:0000259" key="5">
    <source>
        <dbReference type="PROSITE" id="PS50222"/>
    </source>
</evidence>
<evidence type="ECO:0000313" key="7">
    <source>
        <dbReference type="Proteomes" id="UP001371456"/>
    </source>
</evidence>
<comment type="function">
    <text evidence="4">Acts as a calcium sensor. CBL proteins interact with CIPK serine-threonine protein kinases. Binding of a CBL protein to the regulatory NAF domain of a CIPK protein lead to the activation of the kinase in a calcium-dependent manner.</text>
</comment>
<dbReference type="FunFam" id="1.10.238.10:FF:000073">
    <property type="entry name" value="calcineurin B-like protein 3"/>
    <property type="match status" value="1"/>
</dbReference>